<evidence type="ECO:0000259" key="2">
    <source>
        <dbReference type="Pfam" id="PF02957"/>
    </source>
</evidence>
<dbReference type="OrthoDB" id="27758at10239"/>
<dbReference type="RefSeq" id="YP_003587854.1">
    <property type="nucleotide sequence ID" value="NC_014077.1"/>
</dbReference>
<dbReference type="KEGG" id="vg:9086614"/>
<dbReference type="InterPro" id="IPR004118">
    <property type="entry name" value="HEV_TT_vir_Orf2/Gyrovir_Vp2_N"/>
</dbReference>
<keyword evidence="4" id="KW-1185">Reference proteome</keyword>
<organism evidence="3 4">
    <name type="scientific">Torque teno virus 14</name>
    <dbReference type="NCBI Taxonomy" id="687353"/>
    <lineage>
        <taxon>Viruses</taxon>
        <taxon>Monodnaviria</taxon>
        <taxon>Shotokuvirae</taxon>
        <taxon>Commensaviricota</taxon>
        <taxon>Cardeaviricetes</taxon>
        <taxon>Sanitavirales</taxon>
        <taxon>Anelloviridae</taxon>
        <taxon>Alphatorquevirus</taxon>
        <taxon>Alphatorquevirus homin14</taxon>
    </lineage>
</organism>
<reference evidence="3 4" key="1">
    <citation type="journal article" date="2000" name="Virology">
        <title>Full-length nucleotide sequence of a simian TT virus isolate obtained from a chimpanzee: evidence for a new TT virus-like species.</title>
        <authorList>
            <person name="Inami T."/>
            <person name="Obara T."/>
            <person name="Moriyama M."/>
            <person name="Arakawa Y."/>
            <person name="Abe K."/>
        </authorList>
    </citation>
    <scope>NUCLEOTIDE SEQUENCE [LARGE SCALE GENOMIC DNA]</scope>
    <source>
        <strain evidence="3">S-TTV CH65-1</strain>
    </source>
</reference>
<dbReference type="Pfam" id="PF02957">
    <property type="entry name" value="TT_ORF2-like"/>
    <property type="match status" value="1"/>
</dbReference>
<name>Q9DUH9_9VIRU</name>
<protein>
    <recommendedName>
        <fullName evidence="2">Hepatitis TT virus Orf2/Gyrovirus Vp2 N-terminal domain-containing protein</fullName>
    </recommendedName>
</protein>
<feature type="compositionally biased region" description="Gly residues" evidence="1">
    <location>
        <begin position="103"/>
        <end position="118"/>
    </location>
</feature>
<evidence type="ECO:0000256" key="1">
    <source>
        <dbReference type="SAM" id="MobiDB-lite"/>
    </source>
</evidence>
<evidence type="ECO:0000313" key="4">
    <source>
        <dbReference type="Proteomes" id="UP000148310"/>
    </source>
</evidence>
<evidence type="ECO:0000313" key="3">
    <source>
        <dbReference type="EMBL" id="BAB18901.1"/>
    </source>
</evidence>
<feature type="compositionally biased region" description="Low complexity" evidence="1">
    <location>
        <begin position="64"/>
        <end position="76"/>
    </location>
</feature>
<proteinExistence type="predicted"/>
<feature type="domain" description="Hepatitis TT virus Orf2/Gyrovirus Vp2 N-terminal" evidence="2">
    <location>
        <begin position="13"/>
        <end position="62"/>
    </location>
</feature>
<sequence length="134" mass="13601">MSFWFPPVHNVAGQERNWFESCFRSHAAFCGCGNFIGHLNNLADRYNHPGGPRPPGGPGPQAPVPTVRALPALPAAPSRPLPPPPPPCRGAGGEGGGADRDAGGAGDAGAVAGRGGDYGPEELEQPFAAVAGDE</sequence>
<feature type="compositionally biased region" description="Pro residues" evidence="1">
    <location>
        <begin position="51"/>
        <end position="63"/>
    </location>
</feature>
<dbReference type="Proteomes" id="UP000148310">
    <property type="component" value="Segment"/>
</dbReference>
<dbReference type="GeneID" id="9086614"/>
<accession>Q9DUH9</accession>
<feature type="compositionally biased region" description="Pro residues" evidence="1">
    <location>
        <begin position="77"/>
        <end position="88"/>
    </location>
</feature>
<feature type="region of interest" description="Disordered" evidence="1">
    <location>
        <begin position="43"/>
        <end position="134"/>
    </location>
</feature>
<dbReference type="EMBL" id="AB037926">
    <property type="protein sequence ID" value="BAB18901.1"/>
    <property type="molecule type" value="Genomic_DNA"/>
</dbReference>